<sequence>MASMPRIGKTRASLEYLKHAVQMTRASGHDTRVVPIYVTYNRCTHFGVWDRALGADLSIAYRVLLEYASGNMSWPRDVVGNIAAAIGKVSLEDALDIIAMHAMQHKPNLDQLQCPGDPSSSTSPSLPALNSSNPPKVMFVLILDEFQRALINKGTTPEPRDPANKISSPFLQSVVTAMGSCAVRDASSRIWHSTTLFTGLSYGPLQELFRLLSHPLKRFAVPCLTFAQSVTWVKAFLSVKRPKSWPPGDDITKDSVFQRMLIYASGHARCIEFICDALDSEKFVASLRPHSLELPFMEKIEWVLQYRCNTLTDEQIEAILVAALRPVGFDKQENADSVRNLIEVNGLGTMIDSQLILPMHIARVLIWRLHYLNRHQAVPSTLKRLWRMLDTLLDNSRPHAPFFLSLETACATALSLRLYSFALEYPHHTVWTLETLHRGARFNANSSIAGLKIKEAQRQLH</sequence>
<feature type="compositionally biased region" description="Low complexity" evidence="1">
    <location>
        <begin position="118"/>
        <end position="131"/>
    </location>
</feature>
<organism evidence="2 3">
    <name type="scientific">Capsaspora owczarzaki (strain ATCC 30864)</name>
    <dbReference type="NCBI Taxonomy" id="595528"/>
    <lineage>
        <taxon>Eukaryota</taxon>
        <taxon>Filasterea</taxon>
        <taxon>Capsaspora</taxon>
    </lineage>
</organism>
<accession>A0A0D2VK83</accession>
<proteinExistence type="predicted"/>
<dbReference type="InParanoid" id="A0A0D2VK83"/>
<dbReference type="Proteomes" id="UP000008743">
    <property type="component" value="Unassembled WGS sequence"/>
</dbReference>
<dbReference type="AlphaFoldDB" id="A0A0D2VK83"/>
<evidence type="ECO:0000313" key="3">
    <source>
        <dbReference type="Proteomes" id="UP000008743"/>
    </source>
</evidence>
<protein>
    <submittedName>
        <fullName evidence="2">Uncharacterized protein</fullName>
    </submittedName>
</protein>
<feature type="region of interest" description="Disordered" evidence="1">
    <location>
        <begin position="109"/>
        <end position="131"/>
    </location>
</feature>
<dbReference type="OrthoDB" id="2429079at2759"/>
<evidence type="ECO:0000256" key="1">
    <source>
        <dbReference type="SAM" id="MobiDB-lite"/>
    </source>
</evidence>
<evidence type="ECO:0000313" key="2">
    <source>
        <dbReference type="EMBL" id="KJE90427.1"/>
    </source>
</evidence>
<dbReference type="EMBL" id="KE346361">
    <property type="protein sequence ID" value="KJE90427.1"/>
    <property type="molecule type" value="Genomic_DNA"/>
</dbReference>
<keyword evidence="3" id="KW-1185">Reference proteome</keyword>
<gene>
    <name evidence="2" type="ORF">CAOG_001741</name>
</gene>
<reference evidence="3" key="1">
    <citation type="submission" date="2011-02" db="EMBL/GenBank/DDBJ databases">
        <title>The Genome Sequence of Capsaspora owczarzaki ATCC 30864.</title>
        <authorList>
            <person name="Russ C."/>
            <person name="Cuomo C."/>
            <person name="Burger G."/>
            <person name="Gray M.W."/>
            <person name="Holland P.W.H."/>
            <person name="King N."/>
            <person name="Lang F.B.F."/>
            <person name="Roger A.J."/>
            <person name="Ruiz-Trillo I."/>
            <person name="Young S.K."/>
            <person name="Zeng Q."/>
            <person name="Gargeya S."/>
            <person name="Alvarado L."/>
            <person name="Berlin A."/>
            <person name="Chapman S.B."/>
            <person name="Chen Z."/>
            <person name="Freedman E."/>
            <person name="Gellesch M."/>
            <person name="Goldberg J."/>
            <person name="Griggs A."/>
            <person name="Gujja S."/>
            <person name="Heilman E."/>
            <person name="Heiman D."/>
            <person name="Howarth C."/>
            <person name="Mehta T."/>
            <person name="Neiman D."/>
            <person name="Pearson M."/>
            <person name="Roberts A."/>
            <person name="Saif S."/>
            <person name="Shea T."/>
            <person name="Shenoy N."/>
            <person name="Sisk P."/>
            <person name="Stolte C."/>
            <person name="Sykes S."/>
            <person name="White J."/>
            <person name="Yandava C."/>
            <person name="Haas B."/>
            <person name="Nusbaum C."/>
            <person name="Birren B."/>
        </authorList>
    </citation>
    <scope>NUCLEOTIDE SEQUENCE</scope>
    <source>
        <strain evidence="3">ATCC 30864</strain>
    </source>
</reference>
<dbReference type="PhylomeDB" id="A0A0D2VK83"/>
<name>A0A0D2VK83_CAPO3</name>